<dbReference type="InterPro" id="IPR036312">
    <property type="entry name" value="Bifun_inhib/LTP/seed_sf"/>
</dbReference>
<sequence>MARGGAAIEAVKLAVMLWCMMIGSTAAMAMAAAGPAPDCSVQFNNLMPCINYVQGTDPAPAPSCCTAFKQVQVGAPVCLCELLQQLQNPNSGLGNLTRALDISTLCKVPADVSKCAALLGTPVPAPAILPTPPPVVVAPPSTPPVSQAPTGAEVDCTTAFNNLSPCLTYVSSNGTQPPPADCCTALSGVESSQPVCICQLLAQVNDSSQFGVNATKALDLPAICQVKADLNKCPALLGSPVGSPVYSPVGSPLGALISPSVAPSALTPVSGGPSSPASGSSTTSSVPESSTPTGGAASSRQSRPTPKAMLLLTAGALVGLNAFFLLL</sequence>
<keyword evidence="3" id="KW-1015">Disulfide bond</keyword>
<evidence type="ECO:0000256" key="6">
    <source>
        <dbReference type="SAM" id="SignalP"/>
    </source>
</evidence>
<dbReference type="CDD" id="cd00010">
    <property type="entry name" value="AAI_LTSS"/>
    <property type="match status" value="2"/>
</dbReference>
<dbReference type="SUPFAM" id="SSF47699">
    <property type="entry name" value="Bifunctional inhibitor/lipid-transfer protein/seed storage 2S albumin"/>
    <property type="match status" value="2"/>
</dbReference>
<keyword evidence="2 6" id="KW-0732">Signal</keyword>
<evidence type="ECO:0000256" key="4">
    <source>
        <dbReference type="ARBA" id="ARBA00023180"/>
    </source>
</evidence>
<comment type="similarity">
    <text evidence="1">Belongs to the plant LTP family.</text>
</comment>
<organism evidence="8 9">
    <name type="scientific">Sphagnum jensenii</name>
    <dbReference type="NCBI Taxonomy" id="128206"/>
    <lineage>
        <taxon>Eukaryota</taxon>
        <taxon>Viridiplantae</taxon>
        <taxon>Streptophyta</taxon>
        <taxon>Embryophyta</taxon>
        <taxon>Bryophyta</taxon>
        <taxon>Sphagnophytina</taxon>
        <taxon>Sphagnopsida</taxon>
        <taxon>Sphagnales</taxon>
        <taxon>Sphagnaceae</taxon>
        <taxon>Sphagnum</taxon>
    </lineage>
</organism>
<dbReference type="SMART" id="SM00499">
    <property type="entry name" value="AAI"/>
    <property type="match status" value="2"/>
</dbReference>
<keyword evidence="9" id="KW-1185">Reference proteome</keyword>
<feature type="compositionally biased region" description="Low complexity" evidence="5">
    <location>
        <begin position="267"/>
        <end position="295"/>
    </location>
</feature>
<feature type="domain" description="Bifunctional inhibitor/plant lipid transfer protein/seed storage helical" evidence="7">
    <location>
        <begin position="156"/>
        <end position="233"/>
    </location>
</feature>
<evidence type="ECO:0000313" key="9">
    <source>
        <dbReference type="Proteomes" id="UP001497444"/>
    </source>
</evidence>
<dbReference type="InterPro" id="IPR016140">
    <property type="entry name" value="Bifunc_inhib/LTP/seed_store"/>
</dbReference>
<dbReference type="Pfam" id="PF14368">
    <property type="entry name" value="LTP_2"/>
    <property type="match status" value="2"/>
</dbReference>
<evidence type="ECO:0000259" key="7">
    <source>
        <dbReference type="SMART" id="SM00499"/>
    </source>
</evidence>
<keyword evidence="4" id="KW-0325">Glycoprotein</keyword>
<feature type="region of interest" description="Disordered" evidence="5">
    <location>
        <begin position="267"/>
        <end position="304"/>
    </location>
</feature>
<proteinExistence type="inferred from homology"/>
<name>A0ABP0X7H1_9BRYO</name>
<dbReference type="PANTHER" id="PTHR33044">
    <property type="entry name" value="BIFUNCTIONAL INHIBITOR/LIPID-TRANSFER PROTEIN/SEED STORAGE 2S ALBUMIN SUPERFAMILY PROTEIN-RELATED"/>
    <property type="match status" value="1"/>
</dbReference>
<feature type="domain" description="Bifunctional inhibitor/plant lipid transfer protein/seed storage helical" evidence="7">
    <location>
        <begin position="39"/>
        <end position="115"/>
    </location>
</feature>
<reference evidence="8" key="1">
    <citation type="submission" date="2024-02" db="EMBL/GenBank/DDBJ databases">
        <authorList>
            <consortium name="ELIXIR-Norway"/>
            <consortium name="Elixir Norway"/>
        </authorList>
    </citation>
    <scope>NUCLEOTIDE SEQUENCE</scope>
</reference>
<dbReference type="PRINTS" id="PR00382">
    <property type="entry name" value="LIPIDTRNSFER"/>
</dbReference>
<feature type="chain" id="PRO_5047241897" description="Bifunctional inhibitor/plant lipid transfer protein/seed storage helical domain-containing protein" evidence="6">
    <location>
        <begin position="28"/>
        <end position="327"/>
    </location>
</feature>
<accession>A0ABP0X7H1</accession>
<evidence type="ECO:0000256" key="3">
    <source>
        <dbReference type="ARBA" id="ARBA00023157"/>
    </source>
</evidence>
<dbReference type="InterPro" id="IPR000528">
    <property type="entry name" value="Plant_nsLTP"/>
</dbReference>
<evidence type="ECO:0000256" key="2">
    <source>
        <dbReference type="ARBA" id="ARBA00022729"/>
    </source>
</evidence>
<evidence type="ECO:0000256" key="5">
    <source>
        <dbReference type="SAM" id="MobiDB-lite"/>
    </source>
</evidence>
<protein>
    <recommendedName>
        <fullName evidence="7">Bifunctional inhibitor/plant lipid transfer protein/seed storage helical domain-containing protein</fullName>
    </recommendedName>
</protein>
<dbReference type="Gene3D" id="1.10.110.10">
    <property type="entry name" value="Plant lipid-transfer and hydrophobic proteins"/>
    <property type="match status" value="2"/>
</dbReference>
<evidence type="ECO:0000313" key="8">
    <source>
        <dbReference type="EMBL" id="CAK9273535.1"/>
    </source>
</evidence>
<dbReference type="EMBL" id="OZ020100">
    <property type="protein sequence ID" value="CAK9273535.1"/>
    <property type="molecule type" value="Genomic_DNA"/>
</dbReference>
<dbReference type="InterPro" id="IPR043325">
    <property type="entry name" value="LTSS"/>
</dbReference>
<evidence type="ECO:0000256" key="1">
    <source>
        <dbReference type="ARBA" id="ARBA00009748"/>
    </source>
</evidence>
<feature type="signal peptide" evidence="6">
    <location>
        <begin position="1"/>
        <end position="27"/>
    </location>
</feature>
<dbReference type="Proteomes" id="UP001497444">
    <property type="component" value="Chromosome 5"/>
</dbReference>
<gene>
    <name evidence="8" type="ORF">CSSPJE1EN1_LOCUS19013</name>
</gene>